<dbReference type="RefSeq" id="WP_099471565.1">
    <property type="nucleotide sequence ID" value="NZ_CP041025.1"/>
</dbReference>
<organism evidence="11 12">
    <name type="scientific">Paremcibacter congregatus</name>
    <dbReference type="NCBI Taxonomy" id="2043170"/>
    <lineage>
        <taxon>Bacteria</taxon>
        <taxon>Pseudomonadati</taxon>
        <taxon>Pseudomonadota</taxon>
        <taxon>Alphaproteobacteria</taxon>
        <taxon>Emcibacterales</taxon>
        <taxon>Emcibacteraceae</taxon>
        <taxon>Paremcibacter</taxon>
    </lineage>
</organism>
<gene>
    <name evidence="11" type="primary">lepB</name>
    <name evidence="11" type="ORF">CRD36_04730</name>
</gene>
<dbReference type="CDD" id="cd06530">
    <property type="entry name" value="S26_SPase_I"/>
    <property type="match status" value="1"/>
</dbReference>
<keyword evidence="6 8" id="KW-0378">Hydrolase</keyword>
<evidence type="ECO:0000256" key="5">
    <source>
        <dbReference type="ARBA" id="ARBA00022670"/>
    </source>
</evidence>
<keyword evidence="12" id="KW-1185">Reference proteome</keyword>
<dbReference type="SUPFAM" id="SSF51306">
    <property type="entry name" value="LexA/Signal peptidase"/>
    <property type="match status" value="1"/>
</dbReference>
<dbReference type="InParanoid" id="A0A2G4YUH2"/>
<dbReference type="PROSITE" id="PS00760">
    <property type="entry name" value="SPASE_I_2"/>
    <property type="match status" value="1"/>
</dbReference>
<dbReference type="FunCoup" id="A0A2G4YUH2">
    <property type="interactions" value="329"/>
</dbReference>
<comment type="catalytic activity">
    <reaction evidence="1 8">
        <text>Cleavage of hydrophobic, N-terminal signal or leader sequences from secreted and periplasmic proteins.</text>
        <dbReference type="EC" id="3.4.21.89"/>
    </reaction>
</comment>
<comment type="caution">
    <text evidence="11">The sequence shown here is derived from an EMBL/GenBank/DDBJ whole genome shotgun (WGS) entry which is preliminary data.</text>
</comment>
<evidence type="ECO:0000256" key="8">
    <source>
        <dbReference type="RuleBase" id="RU003993"/>
    </source>
</evidence>
<dbReference type="PANTHER" id="PTHR43390:SF1">
    <property type="entry name" value="CHLOROPLAST PROCESSING PEPTIDASE"/>
    <property type="match status" value="1"/>
</dbReference>
<comment type="subcellular location">
    <subcellularLocation>
        <location evidence="9">Membrane</location>
        <topology evidence="9">Single-pass type II membrane protein</topology>
    </subcellularLocation>
</comment>
<evidence type="ECO:0000256" key="9">
    <source>
        <dbReference type="RuleBase" id="RU362042"/>
    </source>
</evidence>
<accession>A0A2G4YUH2</accession>
<dbReference type="EMBL" id="PDEM01000009">
    <property type="protein sequence ID" value="PHZ85981.1"/>
    <property type="molecule type" value="Genomic_DNA"/>
</dbReference>
<name>A0A2G4YUH2_9PROT</name>
<dbReference type="OrthoDB" id="9815782at2"/>
<evidence type="ECO:0000259" key="10">
    <source>
        <dbReference type="Pfam" id="PF10502"/>
    </source>
</evidence>
<dbReference type="NCBIfam" id="TIGR02227">
    <property type="entry name" value="sigpep_I_bact"/>
    <property type="match status" value="1"/>
</dbReference>
<evidence type="ECO:0000256" key="1">
    <source>
        <dbReference type="ARBA" id="ARBA00000677"/>
    </source>
</evidence>
<dbReference type="EC" id="3.4.21.89" evidence="3 8"/>
<dbReference type="Pfam" id="PF10502">
    <property type="entry name" value="Peptidase_S26"/>
    <property type="match status" value="1"/>
</dbReference>
<dbReference type="GO" id="GO:0006465">
    <property type="term" value="P:signal peptide processing"/>
    <property type="evidence" value="ECO:0007669"/>
    <property type="project" value="InterPro"/>
</dbReference>
<dbReference type="InterPro" id="IPR036286">
    <property type="entry name" value="LexA/Signal_pep-like_sf"/>
</dbReference>
<comment type="similarity">
    <text evidence="2 9">Belongs to the peptidase S26 family.</text>
</comment>
<reference evidence="11 12" key="1">
    <citation type="submission" date="2017-10" db="EMBL/GenBank/DDBJ databases">
        <title>Frigbacter circumglobatus gen. nov. sp. nov., isolated from sediment cultured in situ.</title>
        <authorList>
            <person name="Zhao Z."/>
        </authorList>
    </citation>
    <scope>NUCLEOTIDE SEQUENCE [LARGE SCALE GENOMIC DNA]</scope>
    <source>
        <strain evidence="11 12">ZYL</strain>
    </source>
</reference>
<evidence type="ECO:0000256" key="4">
    <source>
        <dbReference type="ARBA" id="ARBA00019232"/>
    </source>
</evidence>
<dbReference type="InterPro" id="IPR000223">
    <property type="entry name" value="Pept_S26A_signal_pept_1"/>
</dbReference>
<dbReference type="GO" id="GO:0016020">
    <property type="term" value="C:membrane"/>
    <property type="evidence" value="ECO:0007669"/>
    <property type="project" value="UniProtKB-SubCell"/>
</dbReference>
<evidence type="ECO:0000313" key="11">
    <source>
        <dbReference type="EMBL" id="PHZ85981.1"/>
    </source>
</evidence>
<keyword evidence="5 8" id="KW-0645">Protease</keyword>
<dbReference type="PROSITE" id="PS00501">
    <property type="entry name" value="SPASE_I_1"/>
    <property type="match status" value="1"/>
</dbReference>
<proteinExistence type="inferred from homology"/>
<sequence length="256" mass="28806">MAENITQPDAQELSYVKKVWSFVKEILVVAITVFTVHSFAYAQYEIWPSESMVPTLEVGDRIVVNKFAYGYSRYSLPFGLGNFDGRIMGELPARGDVVVFADPKDPKRTLIKRIMGLPGDRLQLVRGRLVINGKILPRAHEKSYSYRAPKGDMVSVREFREDIPEGRSYHIAERTDFGYLDNTAEYIIPEGHVFAMGDNRDNSADSRLLSGVGYVPVENIIGRAEAIAISFYSCEDGKAITCKYGLPLSRFFSKIN</sequence>
<dbReference type="Gene3D" id="2.10.109.10">
    <property type="entry name" value="Umud Fragment, subunit A"/>
    <property type="match status" value="1"/>
</dbReference>
<dbReference type="GO" id="GO:0009003">
    <property type="term" value="F:signal peptidase activity"/>
    <property type="evidence" value="ECO:0007669"/>
    <property type="project" value="UniProtKB-EC"/>
</dbReference>
<dbReference type="InterPro" id="IPR019533">
    <property type="entry name" value="Peptidase_S26"/>
</dbReference>
<dbReference type="GO" id="GO:0004252">
    <property type="term" value="F:serine-type endopeptidase activity"/>
    <property type="evidence" value="ECO:0007669"/>
    <property type="project" value="InterPro"/>
</dbReference>
<dbReference type="Proteomes" id="UP000229730">
    <property type="component" value="Unassembled WGS sequence"/>
</dbReference>
<feature type="active site" evidence="7">
    <location>
        <position position="112"/>
    </location>
</feature>
<evidence type="ECO:0000256" key="3">
    <source>
        <dbReference type="ARBA" id="ARBA00013208"/>
    </source>
</evidence>
<dbReference type="AlphaFoldDB" id="A0A2G4YUH2"/>
<feature type="domain" description="Peptidase S26" evidence="10">
    <location>
        <begin position="20"/>
        <end position="227"/>
    </location>
</feature>
<protein>
    <recommendedName>
        <fullName evidence="4 8">Signal peptidase I</fullName>
        <ecNumber evidence="3 8">3.4.21.89</ecNumber>
    </recommendedName>
</protein>
<evidence type="ECO:0000313" key="12">
    <source>
        <dbReference type="Proteomes" id="UP000229730"/>
    </source>
</evidence>
<dbReference type="InterPro" id="IPR019756">
    <property type="entry name" value="Pept_S26A_signal_pept_1_Ser-AS"/>
</dbReference>
<evidence type="ECO:0000256" key="2">
    <source>
        <dbReference type="ARBA" id="ARBA00009370"/>
    </source>
</evidence>
<dbReference type="InterPro" id="IPR019757">
    <property type="entry name" value="Pept_S26A_signal_pept_1_Lys-AS"/>
</dbReference>
<dbReference type="PRINTS" id="PR00727">
    <property type="entry name" value="LEADERPTASE"/>
</dbReference>
<evidence type="ECO:0000256" key="7">
    <source>
        <dbReference type="PIRSR" id="PIRSR600223-1"/>
    </source>
</evidence>
<feature type="active site" evidence="7">
    <location>
        <position position="51"/>
    </location>
</feature>
<evidence type="ECO:0000256" key="6">
    <source>
        <dbReference type="ARBA" id="ARBA00022801"/>
    </source>
</evidence>
<dbReference type="PANTHER" id="PTHR43390">
    <property type="entry name" value="SIGNAL PEPTIDASE I"/>
    <property type="match status" value="1"/>
</dbReference>